<evidence type="ECO:0000313" key="4">
    <source>
        <dbReference type="EMBL" id="SPE18126.1"/>
    </source>
</evidence>
<evidence type="ECO:0000256" key="3">
    <source>
        <dbReference type="ARBA" id="ARBA00023172"/>
    </source>
</evidence>
<dbReference type="PANTHER" id="PTHR30629:SF2">
    <property type="entry name" value="PROPHAGE INTEGRASE INTS-RELATED"/>
    <property type="match status" value="1"/>
</dbReference>
<dbReference type="AlphaFoldDB" id="A0A2N9L491"/>
<reference evidence="5" key="1">
    <citation type="submission" date="2018-02" db="EMBL/GenBank/DDBJ databases">
        <authorList>
            <person name="Hausmann B."/>
        </authorList>
    </citation>
    <scope>NUCLEOTIDE SEQUENCE [LARGE SCALE GENOMIC DNA]</scope>
    <source>
        <strain evidence="5">Peat soil MAG SbA5</strain>
    </source>
</reference>
<dbReference type="InterPro" id="IPR011010">
    <property type="entry name" value="DNA_brk_join_enz"/>
</dbReference>
<comment type="similarity">
    <text evidence="1">Belongs to the 'phage' integrase family.</text>
</comment>
<keyword evidence="2" id="KW-0229">DNA integration</keyword>
<organism evidence="4 5">
    <name type="scientific">Candidatus Sulfuritelmatomonas gaucii</name>
    <dbReference type="NCBI Taxonomy" id="2043161"/>
    <lineage>
        <taxon>Bacteria</taxon>
        <taxon>Pseudomonadati</taxon>
        <taxon>Acidobacteriota</taxon>
        <taxon>Terriglobia</taxon>
        <taxon>Terriglobales</taxon>
        <taxon>Acidobacteriaceae</taxon>
        <taxon>Candidatus Sulfuritelmatomonas</taxon>
    </lineage>
</organism>
<proteinExistence type="inferred from homology"/>
<evidence type="ECO:0008006" key="6">
    <source>
        <dbReference type="Google" id="ProtNLM"/>
    </source>
</evidence>
<sequence length="263" mass="29395">MLRLPLASKPVNTITTDDVVASLLPDAHGNGGLPERQRQDVRLWLARVLDFAIGRGWYVGENPGKFEGPRRELWPRYKKSDEHHAAVEWADLPDVYAALPDTEAGRALRFLILTAARAGELERATWREITGENGATVWARPADHMKLGKAHSIPLAAAALKLLGEPGEHEPDAPLFKLASNAMLNALKTVRPDATVHGLRSTFRDWAGDNKYDRDAAEMSLAHLVGNAVERAYSRSEWLDRRRELLEAWSALVTRKPKTKNRH</sequence>
<evidence type="ECO:0000256" key="1">
    <source>
        <dbReference type="ARBA" id="ARBA00008857"/>
    </source>
</evidence>
<protein>
    <recommendedName>
        <fullName evidence="6">Tyr recombinase domain-containing protein</fullName>
    </recommendedName>
</protein>
<dbReference type="GO" id="GO:0015074">
    <property type="term" value="P:DNA integration"/>
    <property type="evidence" value="ECO:0007669"/>
    <property type="project" value="UniProtKB-KW"/>
</dbReference>
<dbReference type="SUPFAM" id="SSF56349">
    <property type="entry name" value="DNA breaking-rejoining enzymes"/>
    <property type="match status" value="1"/>
</dbReference>
<dbReference type="InterPro" id="IPR050808">
    <property type="entry name" value="Phage_Integrase"/>
</dbReference>
<dbReference type="EMBL" id="OKRB01000043">
    <property type="protein sequence ID" value="SPE18126.1"/>
    <property type="molecule type" value="Genomic_DNA"/>
</dbReference>
<evidence type="ECO:0000256" key="2">
    <source>
        <dbReference type="ARBA" id="ARBA00022908"/>
    </source>
</evidence>
<name>A0A2N9L491_9BACT</name>
<gene>
    <name evidence="4" type="ORF">SBA5_1370001</name>
</gene>
<dbReference type="InterPro" id="IPR013762">
    <property type="entry name" value="Integrase-like_cat_sf"/>
</dbReference>
<dbReference type="Proteomes" id="UP000239735">
    <property type="component" value="Unassembled WGS sequence"/>
</dbReference>
<dbReference type="PANTHER" id="PTHR30629">
    <property type="entry name" value="PROPHAGE INTEGRASE"/>
    <property type="match status" value="1"/>
</dbReference>
<dbReference type="GO" id="GO:0006310">
    <property type="term" value="P:DNA recombination"/>
    <property type="evidence" value="ECO:0007669"/>
    <property type="project" value="UniProtKB-KW"/>
</dbReference>
<accession>A0A2N9L491</accession>
<dbReference type="GO" id="GO:0003677">
    <property type="term" value="F:DNA binding"/>
    <property type="evidence" value="ECO:0007669"/>
    <property type="project" value="InterPro"/>
</dbReference>
<dbReference type="Gene3D" id="1.10.443.10">
    <property type="entry name" value="Intergrase catalytic core"/>
    <property type="match status" value="1"/>
</dbReference>
<evidence type="ECO:0000313" key="5">
    <source>
        <dbReference type="Proteomes" id="UP000239735"/>
    </source>
</evidence>
<keyword evidence="3" id="KW-0233">DNA recombination</keyword>